<name>A0A328TZ66_9GAMM</name>
<accession>A0A328TZ66</accession>
<evidence type="ECO:0000313" key="2">
    <source>
        <dbReference type="Proteomes" id="UP000244334"/>
    </source>
</evidence>
<protein>
    <submittedName>
        <fullName evidence="1">EaA domain protein</fullName>
    </submittedName>
</protein>
<evidence type="ECO:0000313" key="1">
    <source>
        <dbReference type="EMBL" id="RAP73054.1"/>
    </source>
</evidence>
<comment type="caution">
    <text evidence="1">The sequence shown here is derived from an EMBL/GenBank/DDBJ whole genome shotgun (WGS) entry which is preliminary data.</text>
</comment>
<organism evidence="1 2">
    <name type="scientific">Candidatus Erwinia dacicola</name>
    <dbReference type="NCBI Taxonomy" id="252393"/>
    <lineage>
        <taxon>Bacteria</taxon>
        <taxon>Pseudomonadati</taxon>
        <taxon>Pseudomonadota</taxon>
        <taxon>Gammaproteobacteria</taxon>
        <taxon>Enterobacterales</taxon>
        <taxon>Erwiniaceae</taxon>
        <taxon>Erwinia</taxon>
    </lineage>
</organism>
<dbReference type="AlphaFoldDB" id="A0A328TZ66"/>
<sequence>MSIGDAIMRAAWWNHCAAMLQGAGGNSPVIPDGWVLVPVELTGEMTNAMTDAILDDLHNVDVWRSVLAAAPQREVK</sequence>
<dbReference type="EMBL" id="LJAM02000005">
    <property type="protein sequence ID" value="RAP73054.1"/>
    <property type="molecule type" value="Genomic_DNA"/>
</dbReference>
<gene>
    <name evidence="1" type="ORF">ACZ87_00129</name>
</gene>
<dbReference type="Proteomes" id="UP000244334">
    <property type="component" value="Unassembled WGS sequence"/>
</dbReference>
<dbReference type="RefSeq" id="WP_222704038.1">
    <property type="nucleotide sequence ID" value="NZ_LJAM02000005.1"/>
</dbReference>
<proteinExistence type="predicted"/>
<reference evidence="1" key="1">
    <citation type="submission" date="2018-04" db="EMBL/GenBank/DDBJ databases">
        <title>Genomes of the Obligate Erwinia dacicola and Facultative Enterobacter sp. OLF Endosymbionts of the Olive Fruit fly, Bactrocera oleae.</title>
        <authorList>
            <person name="Estes A.M."/>
            <person name="Hearn D.J."/>
            <person name="Agarwal S."/>
            <person name="Pierson E.A."/>
            <person name="Dunning-Hotopp J.C."/>
        </authorList>
    </citation>
    <scope>NUCLEOTIDE SEQUENCE [LARGE SCALE GENOMIC DNA]</scope>
    <source>
        <strain evidence="1">Oroville</strain>
    </source>
</reference>
<keyword evidence="2" id="KW-1185">Reference proteome</keyword>